<dbReference type="FunFam" id="3.30.40.10:FF:000187">
    <property type="entry name" value="E3 ubiquitin-protein ligase ATL6"/>
    <property type="match status" value="1"/>
</dbReference>
<gene>
    <name evidence="18" type="ORF">Scep_026394</name>
</gene>
<evidence type="ECO:0000256" key="9">
    <source>
        <dbReference type="ARBA" id="ARBA00022786"/>
    </source>
</evidence>
<dbReference type="InterPro" id="IPR013083">
    <property type="entry name" value="Znf_RING/FYVE/PHD"/>
</dbReference>
<evidence type="ECO:0000256" key="3">
    <source>
        <dbReference type="ARBA" id="ARBA00004906"/>
    </source>
</evidence>
<comment type="subcellular location">
    <subcellularLocation>
        <location evidence="2">Membrane</location>
        <topology evidence="2">Single-pass membrane protein</topology>
    </subcellularLocation>
</comment>
<evidence type="ECO:0000313" key="18">
    <source>
        <dbReference type="EMBL" id="KAK9094925.1"/>
    </source>
</evidence>
<dbReference type="AlphaFoldDB" id="A0AAP0EMM0"/>
<evidence type="ECO:0000256" key="6">
    <source>
        <dbReference type="ARBA" id="ARBA00022692"/>
    </source>
</evidence>
<dbReference type="Gene3D" id="3.30.40.10">
    <property type="entry name" value="Zinc/RING finger domain, C3HC4 (zinc finger)"/>
    <property type="match status" value="1"/>
</dbReference>
<sequence>MRRLLEPSPPPPPLYMNHSNGVNPSLIFIGGIVVFVFVVSISIHFLLRYFHRHCGSSSDDTVVTDEAAPVRPAGSRVAPEEEEEEGLRHLRHSLLDSLPLFSFSALRRSSSSSSDSAGAAAADCAVCLSKFEQHDLLRLLPLCCHAFHARCIDTWLVANQTCPLCRSTIFVDESDVDGLLKRFGSSSAAAPSDDNDDDSSIRSNGGDHESFRIEIGSVSRRGVGSGSSGRDRRRRSYSLGSFEYVIDGGDGELRNDGSGANTVLQGHRRGLSTESGGGFGGKKSGEVVVVVVDPPGAELAAEVAGGGRGWLREYVDRIASSASSSSTFSSFRLSGRFLAGSGRRTADVFSGSSRRSEGIAAGAVGGGGSFDFDRNGLGEEIGNFFRWLSWV</sequence>
<keyword evidence="10" id="KW-0862">Zinc</keyword>
<keyword evidence="19" id="KW-1185">Reference proteome</keyword>
<keyword evidence="9" id="KW-0833">Ubl conjugation pathway</keyword>
<feature type="region of interest" description="Disordered" evidence="15">
    <location>
        <begin position="185"/>
        <end position="208"/>
    </location>
</feature>
<dbReference type="SMART" id="SM00184">
    <property type="entry name" value="RING"/>
    <property type="match status" value="1"/>
</dbReference>
<dbReference type="PANTHER" id="PTHR45768">
    <property type="entry name" value="E3 UBIQUITIN-PROTEIN LIGASE RNF13-LIKE"/>
    <property type="match status" value="1"/>
</dbReference>
<evidence type="ECO:0000256" key="14">
    <source>
        <dbReference type="PROSITE-ProRule" id="PRU00175"/>
    </source>
</evidence>
<evidence type="ECO:0000256" key="15">
    <source>
        <dbReference type="SAM" id="MobiDB-lite"/>
    </source>
</evidence>
<feature type="domain" description="RING-type" evidence="17">
    <location>
        <begin position="124"/>
        <end position="166"/>
    </location>
</feature>
<evidence type="ECO:0000256" key="16">
    <source>
        <dbReference type="SAM" id="Phobius"/>
    </source>
</evidence>
<evidence type="ECO:0000256" key="1">
    <source>
        <dbReference type="ARBA" id="ARBA00000900"/>
    </source>
</evidence>
<evidence type="ECO:0000256" key="5">
    <source>
        <dbReference type="ARBA" id="ARBA00022679"/>
    </source>
</evidence>
<keyword evidence="6 16" id="KW-0812">Transmembrane</keyword>
<proteinExistence type="inferred from homology"/>
<comment type="similarity">
    <text evidence="13">Belongs to the RING-type zinc finger family. ATL subfamily.</text>
</comment>
<dbReference type="GO" id="GO:0061630">
    <property type="term" value="F:ubiquitin protein ligase activity"/>
    <property type="evidence" value="ECO:0007669"/>
    <property type="project" value="UniProtKB-EC"/>
</dbReference>
<comment type="caution">
    <text evidence="18">The sequence shown here is derived from an EMBL/GenBank/DDBJ whole genome shotgun (WGS) entry which is preliminary data.</text>
</comment>
<dbReference type="SUPFAM" id="SSF57850">
    <property type="entry name" value="RING/U-box"/>
    <property type="match status" value="1"/>
</dbReference>
<comment type="pathway">
    <text evidence="3">Protein modification; protein ubiquitination.</text>
</comment>
<dbReference type="Pfam" id="PF13639">
    <property type="entry name" value="zf-RING_2"/>
    <property type="match status" value="1"/>
</dbReference>
<reference evidence="18 19" key="1">
    <citation type="submission" date="2024-01" db="EMBL/GenBank/DDBJ databases">
        <title>Genome assemblies of Stephania.</title>
        <authorList>
            <person name="Yang L."/>
        </authorList>
    </citation>
    <scope>NUCLEOTIDE SEQUENCE [LARGE SCALE GENOMIC DNA]</scope>
    <source>
        <strain evidence="18">JXDWG</strain>
        <tissue evidence="18">Leaf</tissue>
    </source>
</reference>
<accession>A0AAP0EMM0</accession>
<evidence type="ECO:0000256" key="7">
    <source>
        <dbReference type="ARBA" id="ARBA00022723"/>
    </source>
</evidence>
<evidence type="ECO:0000259" key="17">
    <source>
        <dbReference type="PROSITE" id="PS50089"/>
    </source>
</evidence>
<dbReference type="GO" id="GO:0016020">
    <property type="term" value="C:membrane"/>
    <property type="evidence" value="ECO:0007669"/>
    <property type="project" value="UniProtKB-SubCell"/>
</dbReference>
<keyword evidence="11 16" id="KW-1133">Transmembrane helix</keyword>
<dbReference type="Proteomes" id="UP001419268">
    <property type="component" value="Unassembled WGS sequence"/>
</dbReference>
<organism evidence="18 19">
    <name type="scientific">Stephania cephalantha</name>
    <dbReference type="NCBI Taxonomy" id="152367"/>
    <lineage>
        <taxon>Eukaryota</taxon>
        <taxon>Viridiplantae</taxon>
        <taxon>Streptophyta</taxon>
        <taxon>Embryophyta</taxon>
        <taxon>Tracheophyta</taxon>
        <taxon>Spermatophyta</taxon>
        <taxon>Magnoliopsida</taxon>
        <taxon>Ranunculales</taxon>
        <taxon>Menispermaceae</taxon>
        <taxon>Menispermoideae</taxon>
        <taxon>Cissampelideae</taxon>
        <taxon>Stephania</taxon>
    </lineage>
</organism>
<dbReference type="GO" id="GO:0008270">
    <property type="term" value="F:zinc ion binding"/>
    <property type="evidence" value="ECO:0007669"/>
    <property type="project" value="UniProtKB-KW"/>
</dbReference>
<keyword evidence="7" id="KW-0479">Metal-binding</keyword>
<evidence type="ECO:0000256" key="4">
    <source>
        <dbReference type="ARBA" id="ARBA00012483"/>
    </source>
</evidence>
<dbReference type="EC" id="2.3.2.27" evidence="4"/>
<evidence type="ECO:0000256" key="10">
    <source>
        <dbReference type="ARBA" id="ARBA00022833"/>
    </source>
</evidence>
<protein>
    <recommendedName>
        <fullName evidence="4">RING-type E3 ubiquitin transferase</fullName>
        <ecNumber evidence="4">2.3.2.27</ecNumber>
    </recommendedName>
</protein>
<keyword evidence="5" id="KW-0808">Transferase</keyword>
<evidence type="ECO:0000256" key="13">
    <source>
        <dbReference type="ARBA" id="ARBA00024209"/>
    </source>
</evidence>
<evidence type="ECO:0000256" key="8">
    <source>
        <dbReference type="ARBA" id="ARBA00022771"/>
    </source>
</evidence>
<evidence type="ECO:0000256" key="12">
    <source>
        <dbReference type="ARBA" id="ARBA00023136"/>
    </source>
</evidence>
<dbReference type="PANTHER" id="PTHR45768:SF16">
    <property type="entry name" value="E3 UBIQUITIN-PROTEIN LIGASE ATL4"/>
    <property type="match status" value="1"/>
</dbReference>
<feature type="transmembrane region" description="Helical" evidence="16">
    <location>
        <begin position="26"/>
        <end position="47"/>
    </location>
</feature>
<evidence type="ECO:0000256" key="11">
    <source>
        <dbReference type="ARBA" id="ARBA00022989"/>
    </source>
</evidence>
<evidence type="ECO:0000256" key="2">
    <source>
        <dbReference type="ARBA" id="ARBA00004167"/>
    </source>
</evidence>
<keyword evidence="8 14" id="KW-0863">Zinc-finger</keyword>
<feature type="region of interest" description="Disordered" evidence="15">
    <location>
        <begin position="57"/>
        <end position="82"/>
    </location>
</feature>
<dbReference type="EMBL" id="JBBNAG010000011">
    <property type="protein sequence ID" value="KAK9094925.1"/>
    <property type="molecule type" value="Genomic_DNA"/>
</dbReference>
<dbReference type="PROSITE" id="PS50089">
    <property type="entry name" value="ZF_RING_2"/>
    <property type="match status" value="1"/>
</dbReference>
<dbReference type="GO" id="GO:0016567">
    <property type="term" value="P:protein ubiquitination"/>
    <property type="evidence" value="ECO:0007669"/>
    <property type="project" value="TreeGrafter"/>
</dbReference>
<dbReference type="InterPro" id="IPR001841">
    <property type="entry name" value="Znf_RING"/>
</dbReference>
<evidence type="ECO:0000313" key="19">
    <source>
        <dbReference type="Proteomes" id="UP001419268"/>
    </source>
</evidence>
<keyword evidence="12 16" id="KW-0472">Membrane</keyword>
<name>A0AAP0EMM0_9MAGN</name>
<comment type="catalytic activity">
    <reaction evidence="1">
        <text>S-ubiquitinyl-[E2 ubiquitin-conjugating enzyme]-L-cysteine + [acceptor protein]-L-lysine = [E2 ubiquitin-conjugating enzyme]-L-cysteine + N(6)-ubiquitinyl-[acceptor protein]-L-lysine.</text>
        <dbReference type="EC" id="2.3.2.27"/>
    </reaction>
</comment>